<gene>
    <name evidence="1" type="ORF">CJ030_MR4G025765</name>
</gene>
<dbReference type="Proteomes" id="UP000516437">
    <property type="component" value="Chromosome 4"/>
</dbReference>
<sequence>MVLMITILHEVTAEAENPAFGVLSPQLLPSYDFSIPAVSLHYDATSTIVAKTIDEMCIEECERKLEGMDPDDPLHKMWFDNCVKDCIERETPSSSPVRETPSSSPVTKLWTKMKSVWKLARPKGGRMGKLMP</sequence>
<accession>A0A6A1VUG7</accession>
<organism evidence="1 2">
    <name type="scientific">Morella rubra</name>
    <name type="common">Chinese bayberry</name>
    <dbReference type="NCBI Taxonomy" id="262757"/>
    <lineage>
        <taxon>Eukaryota</taxon>
        <taxon>Viridiplantae</taxon>
        <taxon>Streptophyta</taxon>
        <taxon>Embryophyta</taxon>
        <taxon>Tracheophyta</taxon>
        <taxon>Spermatophyta</taxon>
        <taxon>Magnoliopsida</taxon>
        <taxon>eudicotyledons</taxon>
        <taxon>Gunneridae</taxon>
        <taxon>Pentapetalae</taxon>
        <taxon>rosids</taxon>
        <taxon>fabids</taxon>
        <taxon>Fagales</taxon>
        <taxon>Myricaceae</taxon>
        <taxon>Morella</taxon>
    </lineage>
</organism>
<reference evidence="1 2" key="1">
    <citation type="journal article" date="2019" name="Plant Biotechnol. J.">
        <title>The red bayberry genome and genetic basis of sex determination.</title>
        <authorList>
            <person name="Jia H.M."/>
            <person name="Jia H.J."/>
            <person name="Cai Q.L."/>
            <person name="Wang Y."/>
            <person name="Zhao H.B."/>
            <person name="Yang W.F."/>
            <person name="Wang G.Y."/>
            <person name="Li Y.H."/>
            <person name="Zhan D.L."/>
            <person name="Shen Y.T."/>
            <person name="Niu Q.F."/>
            <person name="Chang L."/>
            <person name="Qiu J."/>
            <person name="Zhao L."/>
            <person name="Xie H.B."/>
            <person name="Fu W.Y."/>
            <person name="Jin J."/>
            <person name="Li X.W."/>
            <person name="Jiao Y."/>
            <person name="Zhou C.C."/>
            <person name="Tu T."/>
            <person name="Chai C.Y."/>
            <person name="Gao J.L."/>
            <person name="Fan L.J."/>
            <person name="van de Weg E."/>
            <person name="Wang J.Y."/>
            <person name="Gao Z.S."/>
        </authorList>
    </citation>
    <scope>NUCLEOTIDE SEQUENCE [LARGE SCALE GENOMIC DNA]</scope>
    <source>
        <tissue evidence="1">Leaves</tissue>
    </source>
</reference>
<evidence type="ECO:0000313" key="1">
    <source>
        <dbReference type="EMBL" id="KAB1216604.1"/>
    </source>
</evidence>
<dbReference type="EMBL" id="RXIC02000022">
    <property type="protein sequence ID" value="KAB1216604.1"/>
    <property type="molecule type" value="Genomic_DNA"/>
</dbReference>
<dbReference type="AlphaFoldDB" id="A0A6A1VUG7"/>
<proteinExistence type="predicted"/>
<comment type="caution">
    <text evidence="1">The sequence shown here is derived from an EMBL/GenBank/DDBJ whole genome shotgun (WGS) entry which is preliminary data.</text>
</comment>
<keyword evidence="2" id="KW-1185">Reference proteome</keyword>
<evidence type="ECO:0000313" key="2">
    <source>
        <dbReference type="Proteomes" id="UP000516437"/>
    </source>
</evidence>
<name>A0A6A1VUG7_9ROSI</name>
<protein>
    <submittedName>
        <fullName evidence="1">Uncharacterized protein</fullName>
    </submittedName>
</protein>